<name>A0A6J2YTR5_SITOR</name>
<reference evidence="2" key="1">
    <citation type="submission" date="2025-08" db="UniProtKB">
        <authorList>
            <consortium name="RefSeq"/>
        </authorList>
    </citation>
    <scope>IDENTIFICATION</scope>
    <source>
        <tissue evidence="2">Gonads</tissue>
    </source>
</reference>
<dbReference type="RefSeq" id="XP_030766210.1">
    <property type="nucleotide sequence ID" value="XM_030910350.1"/>
</dbReference>
<evidence type="ECO:0000313" key="2">
    <source>
        <dbReference type="RefSeq" id="XP_030766210.1"/>
    </source>
</evidence>
<protein>
    <submittedName>
        <fullName evidence="2">Uncharacterized protein LOC115890190</fullName>
    </submittedName>
</protein>
<sequence>MPSDKHNKITVYNGTIGVRSQQVVLIANNILWRTSKSFKWNEAEKDSESPFRTLYLIVVRVDAVLHQCELNKLMVMDILTAAVTTQRTSCSFEGKFLIGYRKMSVVSGCKVNRTRVGLDICCLLIMISLHFLNNGCPQQLLLLPHFPLSLDIKQTQYSSMPHQGSLAS</sequence>
<dbReference type="GeneID" id="115890190"/>
<dbReference type="InParanoid" id="A0A6J2YTR5"/>
<dbReference type="Proteomes" id="UP000504635">
    <property type="component" value="Unplaced"/>
</dbReference>
<gene>
    <name evidence="2" type="primary">LOC115890190</name>
</gene>
<evidence type="ECO:0000313" key="1">
    <source>
        <dbReference type="Proteomes" id="UP000504635"/>
    </source>
</evidence>
<organism evidence="1 2">
    <name type="scientific">Sitophilus oryzae</name>
    <name type="common">Rice weevil</name>
    <name type="synonym">Curculio oryzae</name>
    <dbReference type="NCBI Taxonomy" id="7048"/>
    <lineage>
        <taxon>Eukaryota</taxon>
        <taxon>Metazoa</taxon>
        <taxon>Ecdysozoa</taxon>
        <taxon>Arthropoda</taxon>
        <taxon>Hexapoda</taxon>
        <taxon>Insecta</taxon>
        <taxon>Pterygota</taxon>
        <taxon>Neoptera</taxon>
        <taxon>Endopterygota</taxon>
        <taxon>Coleoptera</taxon>
        <taxon>Polyphaga</taxon>
        <taxon>Cucujiformia</taxon>
        <taxon>Curculionidae</taxon>
        <taxon>Dryophthorinae</taxon>
        <taxon>Sitophilus</taxon>
    </lineage>
</organism>
<dbReference type="KEGG" id="soy:115890190"/>
<accession>A0A6J2YTR5</accession>
<dbReference type="AlphaFoldDB" id="A0A6J2YTR5"/>
<keyword evidence="1" id="KW-1185">Reference proteome</keyword>
<proteinExistence type="predicted"/>